<evidence type="ECO:0000313" key="5">
    <source>
        <dbReference type="EMBL" id="CAG9317700.1"/>
    </source>
</evidence>
<name>A0AAU9IW19_9CILI</name>
<evidence type="ECO:0000256" key="1">
    <source>
        <dbReference type="SAM" id="MobiDB-lite"/>
    </source>
</evidence>
<dbReference type="InterPro" id="IPR001394">
    <property type="entry name" value="Peptidase_C19_UCH"/>
</dbReference>
<dbReference type="Pfam" id="PF06337">
    <property type="entry name" value="DUSP"/>
    <property type="match status" value="1"/>
</dbReference>
<dbReference type="EMBL" id="CAJZBQ010000018">
    <property type="protein sequence ID" value="CAG9317700.1"/>
    <property type="molecule type" value="Genomic_DNA"/>
</dbReference>
<dbReference type="Gene3D" id="3.90.70.10">
    <property type="entry name" value="Cysteine proteinases"/>
    <property type="match status" value="2"/>
</dbReference>
<dbReference type="Gene3D" id="3.30.2230.10">
    <property type="entry name" value="DUSP-like"/>
    <property type="match status" value="1"/>
</dbReference>
<dbReference type="Gene3D" id="1.10.238.10">
    <property type="entry name" value="EF-hand"/>
    <property type="match status" value="1"/>
</dbReference>
<dbReference type="InterPro" id="IPR002048">
    <property type="entry name" value="EF_hand_dom"/>
</dbReference>
<comment type="caution">
    <text evidence="5">The sequence shown here is derived from an EMBL/GenBank/DDBJ whole genome shotgun (WGS) entry which is preliminary data.</text>
</comment>
<accession>A0AAU9IW19</accession>
<dbReference type="Pfam" id="PF00443">
    <property type="entry name" value="UCH"/>
    <property type="match status" value="1"/>
</dbReference>
<dbReference type="AlphaFoldDB" id="A0AAU9IW19"/>
<reference evidence="5" key="1">
    <citation type="submission" date="2021-09" db="EMBL/GenBank/DDBJ databases">
        <authorList>
            <consortium name="AG Swart"/>
            <person name="Singh M."/>
            <person name="Singh A."/>
            <person name="Seah K."/>
            <person name="Emmerich C."/>
        </authorList>
    </citation>
    <scope>NUCLEOTIDE SEQUENCE</scope>
    <source>
        <strain evidence="5">ATCC30299</strain>
    </source>
</reference>
<evidence type="ECO:0008006" key="7">
    <source>
        <dbReference type="Google" id="ProtNLM"/>
    </source>
</evidence>
<dbReference type="InterPro" id="IPR006615">
    <property type="entry name" value="Pept_C19_DUSP"/>
</dbReference>
<feature type="domain" description="DUSP" evidence="4">
    <location>
        <begin position="190"/>
        <end position="317"/>
    </location>
</feature>
<dbReference type="SMART" id="SM00695">
    <property type="entry name" value="DUSP"/>
    <property type="match status" value="1"/>
</dbReference>
<evidence type="ECO:0000259" key="3">
    <source>
        <dbReference type="PROSITE" id="PS50235"/>
    </source>
</evidence>
<sequence>MGNSCTGTRKRASSSNILTLSNAGELNSLLDRLGSEQVNLLQEKFRRYQISGGLDFENFQQMMPQINQLPQSAIKSAFYLFDIHGTGKISWKDFCVTMSKSILGRRQDKCEFVFKVFDIENEGELKGKHLASFSRYCEDAIRHFGGSLDNDEFIEKHIQQGKPLQFNEFKDWAIENLELHKLLQPFEIIPSALSEKEIIKKILLESQKAGLRVGDKWNVISLKWFEAWKKYVDFYFGDEKIDESNPQAAFAKFRSKSVMHGMRPIEITNSEIQSEDSELVIDEMHQLGSDYELIPEKAWKELVSWYGGGPEFSREVILENGVPVIEVDLPLLKIHVQNKHGSFSKDPLCLTLSKKKKIKDVISAIMKMKKLEGEFKLYLIKDKAVQLLDPCSTLEESSIAGSCVCRFERETEGEKNNGFDNIIIDEYKEGDHIEFMNEESWNPGYIKEVTEREYIIGGAWLKLSIKILKSETHLLRKPARFPITNEEISGATGLLNIGNTCYLSAVLQCLANTPLLSNFFASESYMEFINTNNPEGSHGKIAKEMGILLREMKSDKYEASTPKKILEEFAKVKTEFQGNDQQDSHECLSMLLQCLHEDLNRRPKSSVGQSSMQITLDDPDVPTERAKSKEQWESLQGSWGSVIFDLCGGQTRRCLICPNCESKRVIFEHFMDLSVPIPLSQDEFQLVVSFIPRSAKDFQKFRFRVSSTDTLETLLERFQSRVRVPLNNLLFAWVQESIIVKIFNPVTVKECLKRRYDLFVYEILSSIQEVENDGIPTLKHKPSKEWRNNLKKGQMVDYMVSDLGWIEGEIVKISSDYIKIEIENDSLKAISSHSNDRNLAPHRKHTTNEDSIFYICLYHMKKYRHSKTFFGVPQILSLGNWYTWKKLKILIISKWQTITKQSDFEDYVYISLLNTKTYDCALCGDEDCYGCPIPDSNEKITWMMENSSKIALCLRWKNPYWNREYVPFEGEDIDSYTIYQCLEEYTKLETLDIECGHCNYPKFTTQMEIWRVPDILIIHLKRFSFLNGQLAKINYKVTFPLQDLDISSWMISSEKTSGNTVSTTRENCLYDLFAVVNHSGNLGSGHYTSYCLANNKTWLFYDDDKVYEVTGDLEEELITPRAYILFYRRRRFASSNVVNLSALI</sequence>
<evidence type="ECO:0000259" key="4">
    <source>
        <dbReference type="PROSITE" id="PS51283"/>
    </source>
</evidence>
<keyword evidence="6" id="KW-1185">Reference proteome</keyword>
<dbReference type="Pfam" id="PF13833">
    <property type="entry name" value="EF-hand_8"/>
    <property type="match status" value="1"/>
</dbReference>
<dbReference type="PANTHER" id="PTHR21646">
    <property type="entry name" value="UBIQUITIN CARBOXYL-TERMINAL HYDROLASE"/>
    <property type="match status" value="1"/>
</dbReference>
<feature type="domain" description="USP" evidence="3">
    <location>
        <begin position="492"/>
        <end position="1130"/>
    </location>
</feature>
<protein>
    <recommendedName>
        <fullName evidence="7">Ubiquitinyl hydrolase 1</fullName>
    </recommendedName>
</protein>
<dbReference type="InterPro" id="IPR011992">
    <property type="entry name" value="EF-hand-dom_pair"/>
</dbReference>
<dbReference type="InterPro" id="IPR035927">
    <property type="entry name" value="DUSP-like_sf"/>
</dbReference>
<dbReference type="PROSITE" id="PS00972">
    <property type="entry name" value="USP_1"/>
    <property type="match status" value="1"/>
</dbReference>
<dbReference type="PROSITE" id="PS00973">
    <property type="entry name" value="USP_2"/>
    <property type="match status" value="1"/>
</dbReference>
<dbReference type="PROSITE" id="PS50235">
    <property type="entry name" value="USP_3"/>
    <property type="match status" value="1"/>
</dbReference>
<dbReference type="SUPFAM" id="SSF47473">
    <property type="entry name" value="EF-hand"/>
    <property type="match status" value="1"/>
</dbReference>
<dbReference type="SUPFAM" id="SSF54001">
    <property type="entry name" value="Cysteine proteinases"/>
    <property type="match status" value="1"/>
</dbReference>
<organism evidence="5 6">
    <name type="scientific">Blepharisma stoltei</name>
    <dbReference type="NCBI Taxonomy" id="1481888"/>
    <lineage>
        <taxon>Eukaryota</taxon>
        <taxon>Sar</taxon>
        <taxon>Alveolata</taxon>
        <taxon>Ciliophora</taxon>
        <taxon>Postciliodesmatophora</taxon>
        <taxon>Heterotrichea</taxon>
        <taxon>Heterotrichida</taxon>
        <taxon>Blepharismidae</taxon>
        <taxon>Blepharisma</taxon>
    </lineage>
</organism>
<evidence type="ECO:0000259" key="2">
    <source>
        <dbReference type="PROSITE" id="PS50222"/>
    </source>
</evidence>
<dbReference type="InterPro" id="IPR050185">
    <property type="entry name" value="Ub_carboxyl-term_hydrolase"/>
</dbReference>
<dbReference type="GO" id="GO:0016579">
    <property type="term" value="P:protein deubiquitination"/>
    <property type="evidence" value="ECO:0007669"/>
    <property type="project" value="InterPro"/>
</dbReference>
<dbReference type="GO" id="GO:0005509">
    <property type="term" value="F:calcium ion binding"/>
    <property type="evidence" value="ECO:0007669"/>
    <property type="project" value="InterPro"/>
</dbReference>
<dbReference type="SUPFAM" id="SSF143791">
    <property type="entry name" value="DUSP-like"/>
    <property type="match status" value="1"/>
</dbReference>
<feature type="region of interest" description="Disordered" evidence="1">
    <location>
        <begin position="602"/>
        <end position="623"/>
    </location>
</feature>
<feature type="domain" description="EF-hand" evidence="2">
    <location>
        <begin position="69"/>
        <end position="104"/>
    </location>
</feature>
<dbReference type="PROSITE" id="PS51283">
    <property type="entry name" value="DUSP"/>
    <property type="match status" value="1"/>
</dbReference>
<gene>
    <name evidence="5" type="ORF">BSTOLATCC_MIC18942</name>
</gene>
<dbReference type="GO" id="GO:0004843">
    <property type="term" value="F:cysteine-type deubiquitinase activity"/>
    <property type="evidence" value="ECO:0007669"/>
    <property type="project" value="InterPro"/>
</dbReference>
<dbReference type="Proteomes" id="UP001162131">
    <property type="component" value="Unassembled WGS sequence"/>
</dbReference>
<dbReference type="PROSITE" id="PS50222">
    <property type="entry name" value="EF_HAND_2"/>
    <property type="match status" value="1"/>
</dbReference>
<dbReference type="InterPro" id="IPR028889">
    <property type="entry name" value="USP"/>
</dbReference>
<evidence type="ECO:0000313" key="6">
    <source>
        <dbReference type="Proteomes" id="UP001162131"/>
    </source>
</evidence>
<dbReference type="InterPro" id="IPR038765">
    <property type="entry name" value="Papain-like_cys_pep_sf"/>
</dbReference>
<proteinExistence type="predicted"/>
<dbReference type="InterPro" id="IPR018200">
    <property type="entry name" value="USP_CS"/>
</dbReference>